<sequence length="91" mass="10088">MTGAPALTIAALAKHRSIQLFAYSRDQVRGAFACYGCSNKQSLAELIARHIPAFAQYVPSPRKPWISEDRRMGLFDAAALVFFRSIEDEIG</sequence>
<dbReference type="EMBL" id="LJYG01000044">
    <property type="protein sequence ID" value="KRQ15338.1"/>
    <property type="molecule type" value="Genomic_DNA"/>
</dbReference>
<accession>A0A0R3DZG3</accession>
<gene>
    <name evidence="1" type="ORF">AOQ71_10080</name>
</gene>
<keyword evidence="2" id="KW-1185">Reference proteome</keyword>
<organism evidence="1 2">
    <name type="scientific">Bradyrhizobium manausense</name>
    <dbReference type="NCBI Taxonomy" id="989370"/>
    <lineage>
        <taxon>Bacteria</taxon>
        <taxon>Pseudomonadati</taxon>
        <taxon>Pseudomonadota</taxon>
        <taxon>Alphaproteobacteria</taxon>
        <taxon>Hyphomicrobiales</taxon>
        <taxon>Nitrobacteraceae</taxon>
        <taxon>Bradyrhizobium</taxon>
    </lineage>
</organism>
<reference evidence="1 2" key="1">
    <citation type="submission" date="2015-09" db="EMBL/GenBank/DDBJ databases">
        <title>Draft Genome Sequence of Bradyrhizobium manausense Strain BR 3351T, a Novel Symbiotic Nitrogen-Fixing Alphaproteobacterium Isolated from Brazilian Amazon Rain Forest.</title>
        <authorList>
            <person name="De Araujo J.L."/>
            <person name="Zilli J.E."/>
        </authorList>
    </citation>
    <scope>NUCLEOTIDE SEQUENCE [LARGE SCALE GENOMIC DNA]</scope>
    <source>
        <strain evidence="1 2">BR3351</strain>
    </source>
</reference>
<dbReference type="OrthoDB" id="8233349at2"/>
<dbReference type="AlphaFoldDB" id="A0A0R3DZG3"/>
<dbReference type="Proteomes" id="UP000051936">
    <property type="component" value="Unassembled WGS sequence"/>
</dbReference>
<evidence type="ECO:0000313" key="2">
    <source>
        <dbReference type="Proteomes" id="UP000051936"/>
    </source>
</evidence>
<proteinExistence type="predicted"/>
<name>A0A0R3DZG3_9BRAD</name>
<evidence type="ECO:0000313" key="1">
    <source>
        <dbReference type="EMBL" id="KRQ15338.1"/>
    </source>
</evidence>
<protein>
    <submittedName>
        <fullName evidence="1">Uncharacterized protein</fullName>
    </submittedName>
</protein>
<dbReference type="RefSeq" id="WP_057745263.1">
    <property type="nucleotide sequence ID" value="NZ_LJYG01000044.1"/>
</dbReference>
<comment type="caution">
    <text evidence="1">The sequence shown here is derived from an EMBL/GenBank/DDBJ whole genome shotgun (WGS) entry which is preliminary data.</text>
</comment>